<feature type="chain" id="PRO_5005109441" evidence="3">
    <location>
        <begin position="20"/>
        <end position="397"/>
    </location>
</feature>
<dbReference type="Pfam" id="PF00734">
    <property type="entry name" value="CBM_1"/>
    <property type="match status" value="1"/>
</dbReference>
<reference evidence="5 7" key="1">
    <citation type="journal article" date="2014" name="Genome Biol. Evol.">
        <title>The secreted proteins of Achlya hypogyna and Thraustotheca clavata identify the ancestral oomycete secretome and reveal gene acquisitions by horizontal gene transfer.</title>
        <authorList>
            <person name="Misner I."/>
            <person name="Blouin N."/>
            <person name="Leonard G."/>
            <person name="Richards T.A."/>
            <person name="Lane C.E."/>
        </authorList>
    </citation>
    <scope>NUCLEOTIDE SEQUENCE</scope>
    <source>
        <strain evidence="5 7">ATCC 34112</strain>
    </source>
</reference>
<evidence type="ECO:0000313" key="6">
    <source>
        <dbReference type="EMBL" id="OQR80504.1"/>
    </source>
</evidence>
<feature type="domain" description="CBM1" evidence="4">
    <location>
        <begin position="361"/>
        <end position="397"/>
    </location>
</feature>
<dbReference type="Gene3D" id="3.20.20.40">
    <property type="entry name" value="1, 4-beta cellobiohydrolase"/>
    <property type="match status" value="1"/>
</dbReference>
<dbReference type="GO" id="GO:0030248">
    <property type="term" value="F:cellulose binding"/>
    <property type="evidence" value="ECO:0007669"/>
    <property type="project" value="InterPro"/>
</dbReference>
<dbReference type="STRING" id="74557.A0A0A7CML7"/>
<dbReference type="InterPro" id="IPR000254">
    <property type="entry name" value="CBD"/>
</dbReference>
<dbReference type="GO" id="GO:0030245">
    <property type="term" value="P:cellulose catabolic process"/>
    <property type="evidence" value="ECO:0007669"/>
    <property type="project" value="InterPro"/>
</dbReference>
<proteinExistence type="predicted"/>
<dbReference type="Proteomes" id="UP000243217">
    <property type="component" value="Unassembled WGS sequence"/>
</dbReference>
<feature type="compositionally biased region" description="Low complexity" evidence="2">
    <location>
        <begin position="337"/>
        <end position="349"/>
    </location>
</feature>
<name>A0A0A7CML7_9STRA</name>
<keyword evidence="6" id="KW-0378">Hydrolase</keyword>
<dbReference type="PANTHER" id="PTHR34876">
    <property type="match status" value="1"/>
</dbReference>
<dbReference type="SMART" id="SM00236">
    <property type="entry name" value="fCBD"/>
    <property type="match status" value="1"/>
</dbReference>
<dbReference type="InterPro" id="IPR036434">
    <property type="entry name" value="Beta_cellobiohydrolase_sf"/>
</dbReference>
<feature type="region of interest" description="Disordered" evidence="2">
    <location>
        <begin position="309"/>
        <end position="364"/>
    </location>
</feature>
<protein>
    <submittedName>
        <fullName evidence="6">Glycoside hydrolase</fullName>
    </submittedName>
    <submittedName>
        <fullName evidence="5">Secreted protein</fullName>
    </submittedName>
</protein>
<dbReference type="PROSITE" id="PS00562">
    <property type="entry name" value="CBM1_1"/>
    <property type="match status" value="1"/>
</dbReference>
<dbReference type="AlphaFoldDB" id="A0A0A7CML7"/>
<dbReference type="SUPFAM" id="SSF57180">
    <property type="entry name" value="Cellulose-binding domain"/>
    <property type="match status" value="1"/>
</dbReference>
<dbReference type="GO" id="GO:0005576">
    <property type="term" value="C:extracellular region"/>
    <property type="evidence" value="ECO:0007669"/>
    <property type="project" value="InterPro"/>
</dbReference>
<evidence type="ECO:0000313" key="5">
    <source>
        <dbReference type="EMBL" id="AIG55776.1"/>
    </source>
</evidence>
<dbReference type="SUPFAM" id="SSF51989">
    <property type="entry name" value="Glycosyl hydrolases family 6, cellulases"/>
    <property type="match status" value="1"/>
</dbReference>
<dbReference type="GO" id="GO:0004553">
    <property type="term" value="F:hydrolase activity, hydrolyzing O-glycosyl compounds"/>
    <property type="evidence" value="ECO:0007669"/>
    <property type="project" value="InterPro"/>
</dbReference>
<accession>A0A0A7CML7</accession>
<evidence type="ECO:0000256" key="3">
    <source>
        <dbReference type="SAM" id="SignalP"/>
    </source>
</evidence>
<sequence>MKIASVVAALVFAATTVSAAICKGVAPQSYQTAVQTNSQFQPAIDELKKHSVATWYVDNGGDPITALMAACPTDTPVIIVYGLPGKDCAAGFSGGGTNNNANDYKNWIQSLANKVGNREVIYVLEPDAIGLLSNNNCAAQNNYLSNLQTAMQILSSNSHAKIYADVAAWADQGKAVSILKGLGKLSGIAINTSNYHANSEMITTCQSYASATGLHCIIDTSRNFNGSPQNEWCNSKSGGIGVPPTADTGNSVVDYFLWLKVPGESDGQCYGQSSDALIGPGAGQFFAQGFQLLWDQGYFVAHGAAKIGQSPKPTPAPQPTQAPTSRPTQAPTPQPSSNPTSRPTQTPSLRPTPSPSSKPSSAVAKYNQCGGKNYSGSTTCVSGSTCQIMNEYYSQCL</sequence>
<dbReference type="EMBL" id="JNBS01005225">
    <property type="protein sequence ID" value="OQR80504.1"/>
    <property type="molecule type" value="Genomic_DNA"/>
</dbReference>
<dbReference type="InterPro" id="IPR016288">
    <property type="entry name" value="Beta_cellobiohydrolase"/>
</dbReference>
<evidence type="ECO:0000256" key="2">
    <source>
        <dbReference type="SAM" id="MobiDB-lite"/>
    </source>
</evidence>
<keyword evidence="7" id="KW-1185">Reference proteome</keyword>
<dbReference type="InterPro" id="IPR035971">
    <property type="entry name" value="CBD_sf"/>
</dbReference>
<dbReference type="OrthoDB" id="76432at2759"/>
<organism evidence="5">
    <name type="scientific">Thraustotheca clavata</name>
    <dbReference type="NCBI Taxonomy" id="74557"/>
    <lineage>
        <taxon>Eukaryota</taxon>
        <taxon>Sar</taxon>
        <taxon>Stramenopiles</taxon>
        <taxon>Oomycota</taxon>
        <taxon>Saprolegniomycetes</taxon>
        <taxon>Saprolegniales</taxon>
        <taxon>Achlyaceae</taxon>
        <taxon>Thraustotheca</taxon>
    </lineage>
</organism>
<dbReference type="PANTHER" id="PTHR34876:SF4">
    <property type="entry name" value="1,4-BETA-D-GLUCAN CELLOBIOHYDROLASE C-RELATED"/>
    <property type="match status" value="1"/>
</dbReference>
<evidence type="ECO:0000259" key="4">
    <source>
        <dbReference type="PROSITE" id="PS51164"/>
    </source>
</evidence>
<keyword evidence="1 3" id="KW-0732">Signal</keyword>
<gene>
    <name evidence="6" type="ORF">THRCLA_12018</name>
</gene>
<dbReference type="EMBL" id="KM038315">
    <property type="protein sequence ID" value="AIG55776.1"/>
    <property type="molecule type" value="Genomic_DNA"/>
</dbReference>
<evidence type="ECO:0000313" key="7">
    <source>
        <dbReference type="Proteomes" id="UP000243217"/>
    </source>
</evidence>
<feature type="signal peptide" evidence="3">
    <location>
        <begin position="1"/>
        <end position="19"/>
    </location>
</feature>
<evidence type="ECO:0000256" key="1">
    <source>
        <dbReference type="ARBA" id="ARBA00022729"/>
    </source>
</evidence>
<dbReference type="PROSITE" id="PS51164">
    <property type="entry name" value="CBM1_2"/>
    <property type="match status" value="1"/>
</dbReference>
<dbReference type="Pfam" id="PF01341">
    <property type="entry name" value="Glyco_hydro_6"/>
    <property type="match status" value="1"/>
</dbReference>
<dbReference type="PRINTS" id="PR00733">
    <property type="entry name" value="GLHYDRLASE6"/>
</dbReference>